<dbReference type="AlphaFoldDB" id="I3S3U7"/>
<sequence>MKELEQLVQSLESQKRMRKNKEGCSSSSMFSKPPSDSSPSPGFGMRSSSST</sequence>
<dbReference type="EMBL" id="BT135144">
    <property type="protein sequence ID" value="AFK34939.1"/>
    <property type="molecule type" value="mRNA"/>
</dbReference>
<feature type="region of interest" description="Disordered" evidence="1">
    <location>
        <begin position="1"/>
        <end position="51"/>
    </location>
</feature>
<feature type="compositionally biased region" description="Low complexity" evidence="1">
    <location>
        <begin position="25"/>
        <end position="41"/>
    </location>
</feature>
<evidence type="ECO:0000256" key="1">
    <source>
        <dbReference type="SAM" id="MobiDB-lite"/>
    </source>
</evidence>
<protein>
    <submittedName>
        <fullName evidence="2">Uncharacterized protein</fullName>
    </submittedName>
</protein>
<organism evidence="2">
    <name type="scientific">Lotus japonicus</name>
    <name type="common">Lotus corniculatus var. japonicus</name>
    <dbReference type="NCBI Taxonomy" id="34305"/>
    <lineage>
        <taxon>Eukaryota</taxon>
        <taxon>Viridiplantae</taxon>
        <taxon>Streptophyta</taxon>
        <taxon>Embryophyta</taxon>
        <taxon>Tracheophyta</taxon>
        <taxon>Spermatophyta</taxon>
        <taxon>Magnoliopsida</taxon>
        <taxon>eudicotyledons</taxon>
        <taxon>Gunneridae</taxon>
        <taxon>Pentapetalae</taxon>
        <taxon>rosids</taxon>
        <taxon>fabids</taxon>
        <taxon>Fabales</taxon>
        <taxon>Fabaceae</taxon>
        <taxon>Papilionoideae</taxon>
        <taxon>50 kb inversion clade</taxon>
        <taxon>NPAAA clade</taxon>
        <taxon>Hologalegina</taxon>
        <taxon>robinioid clade</taxon>
        <taxon>Loteae</taxon>
        <taxon>Lotus</taxon>
    </lineage>
</organism>
<accession>I3S3U7</accession>
<evidence type="ECO:0000313" key="2">
    <source>
        <dbReference type="EMBL" id="AFK34939.1"/>
    </source>
</evidence>
<proteinExistence type="evidence at transcript level"/>
<name>I3S3U7_LOTJA</name>
<reference evidence="2" key="1">
    <citation type="submission" date="2012-05" db="EMBL/GenBank/DDBJ databases">
        <authorList>
            <person name="Krishnakumar V."/>
            <person name="Cheung F."/>
            <person name="Xiao Y."/>
            <person name="Chan A."/>
            <person name="Moskal W.A."/>
            <person name="Town C.D."/>
        </authorList>
    </citation>
    <scope>NUCLEOTIDE SEQUENCE</scope>
</reference>